<accession>A0A1X0QKZ2</accession>
<evidence type="ECO:0000313" key="2">
    <source>
        <dbReference type="EMBL" id="ORE00461.1"/>
    </source>
</evidence>
<name>A0A1X0QKZ2_9MICR</name>
<keyword evidence="1" id="KW-0472">Membrane</keyword>
<organism evidence="2 3">
    <name type="scientific">Hepatospora eriocheir</name>
    <dbReference type="NCBI Taxonomy" id="1081669"/>
    <lineage>
        <taxon>Eukaryota</taxon>
        <taxon>Fungi</taxon>
        <taxon>Fungi incertae sedis</taxon>
        <taxon>Microsporidia</taxon>
        <taxon>Hepatosporidae</taxon>
        <taxon>Hepatospora</taxon>
    </lineage>
</organism>
<keyword evidence="1" id="KW-0812">Transmembrane</keyword>
<dbReference type="Proteomes" id="UP000192501">
    <property type="component" value="Unassembled WGS sequence"/>
</dbReference>
<reference evidence="2 3" key="1">
    <citation type="journal article" date="2017" name="Environ. Microbiol.">
        <title>Decay of the glycolytic pathway and adaptation to intranuclear parasitism within Enterocytozoonidae microsporidia.</title>
        <authorList>
            <person name="Wiredu Boakye D."/>
            <person name="Jaroenlak P."/>
            <person name="Prachumwat A."/>
            <person name="Williams T.A."/>
            <person name="Bateman K.S."/>
            <person name="Itsathitphaisarn O."/>
            <person name="Sritunyalucksana K."/>
            <person name="Paszkiewicz K.H."/>
            <person name="Moore K.A."/>
            <person name="Stentiford G.D."/>
            <person name="Williams B.A."/>
        </authorList>
    </citation>
    <scope>NUCLEOTIDE SEQUENCE [LARGE SCALE GENOMIC DNA]</scope>
    <source>
        <strain evidence="3">canceri</strain>
    </source>
</reference>
<gene>
    <name evidence="2" type="ORF">A0H76_666</name>
</gene>
<feature type="transmembrane region" description="Helical" evidence="1">
    <location>
        <begin position="127"/>
        <end position="148"/>
    </location>
</feature>
<dbReference type="VEuPathDB" id="MicrosporidiaDB:A0H76_666"/>
<proteinExistence type="predicted"/>
<keyword evidence="1" id="KW-1133">Transmembrane helix</keyword>
<dbReference type="VEuPathDB" id="MicrosporidiaDB:HERIO_616"/>
<feature type="transmembrane region" description="Helical" evidence="1">
    <location>
        <begin position="43"/>
        <end position="73"/>
    </location>
</feature>
<protein>
    <submittedName>
        <fullName evidence="2">Uncharacterized protein</fullName>
    </submittedName>
</protein>
<dbReference type="AlphaFoldDB" id="A0A1X0QKZ2"/>
<dbReference type="EMBL" id="LTAI01000017">
    <property type="protein sequence ID" value="ORE00461.1"/>
    <property type="molecule type" value="Genomic_DNA"/>
</dbReference>
<feature type="transmembrane region" description="Helical" evidence="1">
    <location>
        <begin position="12"/>
        <end position="31"/>
    </location>
</feature>
<sequence>MRHSLLREQTVNLLFGLSIMFLIVSSVRTLLFFNSSETSVTGYYTGILLTIVLIGLTVDFVLGVLGLFICMSLNNFLTRSLPNLIGAYQRIRGSAYVLFFNIIICRCADVYTFLFRYSKDNIFKNKLFYYLLLIFMAELSVLFSSWLLHPDLFGLRFKKYVNQFIKNKRRTTNIV</sequence>
<comment type="caution">
    <text evidence="2">The sequence shown here is derived from an EMBL/GenBank/DDBJ whole genome shotgun (WGS) entry which is preliminary data.</text>
</comment>
<feature type="transmembrane region" description="Helical" evidence="1">
    <location>
        <begin position="94"/>
        <end position="115"/>
    </location>
</feature>
<evidence type="ECO:0000256" key="1">
    <source>
        <dbReference type="SAM" id="Phobius"/>
    </source>
</evidence>
<evidence type="ECO:0000313" key="3">
    <source>
        <dbReference type="Proteomes" id="UP000192501"/>
    </source>
</evidence>